<dbReference type="EMBL" id="JABCKI010000819">
    <property type="protein sequence ID" value="KAG5649636.1"/>
    <property type="molecule type" value="Genomic_DNA"/>
</dbReference>
<name>A0A9P7KJH0_9AGAR</name>
<dbReference type="AlphaFoldDB" id="A0A9P7KJH0"/>
<feature type="compositionally biased region" description="Low complexity" evidence="1">
    <location>
        <begin position="29"/>
        <end position="41"/>
    </location>
</feature>
<feature type="region of interest" description="Disordered" evidence="1">
    <location>
        <begin position="1"/>
        <end position="67"/>
    </location>
</feature>
<comment type="caution">
    <text evidence="2">The sequence shown here is derived from an EMBL/GenBank/DDBJ whole genome shotgun (WGS) entry which is preliminary data.</text>
</comment>
<protein>
    <submittedName>
        <fullName evidence="2">Uncharacterized protein</fullName>
    </submittedName>
</protein>
<organism evidence="2 3">
    <name type="scientific">Sphagnurus paluster</name>
    <dbReference type="NCBI Taxonomy" id="117069"/>
    <lineage>
        <taxon>Eukaryota</taxon>
        <taxon>Fungi</taxon>
        <taxon>Dikarya</taxon>
        <taxon>Basidiomycota</taxon>
        <taxon>Agaricomycotina</taxon>
        <taxon>Agaricomycetes</taxon>
        <taxon>Agaricomycetidae</taxon>
        <taxon>Agaricales</taxon>
        <taxon>Tricholomatineae</taxon>
        <taxon>Lyophyllaceae</taxon>
        <taxon>Sphagnurus</taxon>
    </lineage>
</organism>
<evidence type="ECO:0000313" key="2">
    <source>
        <dbReference type="EMBL" id="KAG5649636.1"/>
    </source>
</evidence>
<sequence length="186" mass="19622">MPLDSLPPPSPLIPTVLTKGKRGGKRKAPSPAESTRSAPSRPSTPPPNFFNKPCAALIPDPPDATIPPPKDFSFAMAPPFQDASPTPSPAALYTEITKMIDSMSPIYCRTLLGKLFQELAKTNQQFLTNLVKTHLSPPQAFSALPCPMPPPPPTMEVDPPTTPKAPGPPGATPPPRGTLTPPAPQS</sequence>
<reference evidence="2" key="2">
    <citation type="submission" date="2021-10" db="EMBL/GenBank/DDBJ databases">
        <title>Phylogenomics reveals ancestral predisposition of the termite-cultivated fungus Termitomyces towards a domesticated lifestyle.</title>
        <authorList>
            <person name="Auxier B."/>
            <person name="Grum-Grzhimaylo A."/>
            <person name="Cardenas M.E."/>
            <person name="Lodge J.D."/>
            <person name="Laessoe T."/>
            <person name="Pedersen O."/>
            <person name="Smith M.E."/>
            <person name="Kuyper T.W."/>
            <person name="Franco-Molano E.A."/>
            <person name="Baroni T.J."/>
            <person name="Aanen D.K."/>
        </authorList>
    </citation>
    <scope>NUCLEOTIDE SEQUENCE</scope>
    <source>
        <strain evidence="2">D49</strain>
    </source>
</reference>
<feature type="compositionally biased region" description="Basic residues" evidence="1">
    <location>
        <begin position="19"/>
        <end position="28"/>
    </location>
</feature>
<reference evidence="2" key="1">
    <citation type="submission" date="2021-02" db="EMBL/GenBank/DDBJ databases">
        <authorList>
            <person name="Nieuwenhuis M."/>
            <person name="Van De Peppel L.J.J."/>
        </authorList>
    </citation>
    <scope>NUCLEOTIDE SEQUENCE</scope>
    <source>
        <strain evidence="2">D49</strain>
    </source>
</reference>
<feature type="compositionally biased region" description="Pro residues" evidence="1">
    <location>
        <begin position="146"/>
        <end position="186"/>
    </location>
</feature>
<evidence type="ECO:0000313" key="3">
    <source>
        <dbReference type="Proteomes" id="UP000717328"/>
    </source>
</evidence>
<proteinExistence type="predicted"/>
<feature type="non-terminal residue" evidence="2">
    <location>
        <position position="186"/>
    </location>
</feature>
<feature type="region of interest" description="Disordered" evidence="1">
    <location>
        <begin position="142"/>
        <end position="186"/>
    </location>
</feature>
<feature type="compositionally biased region" description="Pro residues" evidence="1">
    <location>
        <begin position="1"/>
        <end position="12"/>
    </location>
</feature>
<accession>A0A9P7KJH0</accession>
<evidence type="ECO:0000256" key="1">
    <source>
        <dbReference type="SAM" id="MobiDB-lite"/>
    </source>
</evidence>
<keyword evidence="3" id="KW-1185">Reference proteome</keyword>
<gene>
    <name evidence="2" type="ORF">H0H81_002747</name>
</gene>
<dbReference type="Proteomes" id="UP000717328">
    <property type="component" value="Unassembled WGS sequence"/>
</dbReference>